<dbReference type="FunFam" id="3.40.50.1820:FF:000089">
    <property type="entry name" value="Alpha/beta hydrolase"/>
    <property type="match status" value="1"/>
</dbReference>
<dbReference type="InterPro" id="IPR029058">
    <property type="entry name" value="AB_hydrolase_fold"/>
</dbReference>
<gene>
    <name evidence="5" type="primary">aes_3</name>
    <name evidence="5" type="ORF">NCTC8261_07176</name>
</gene>
<dbReference type="PANTHER" id="PTHR48081">
    <property type="entry name" value="AB HYDROLASE SUPERFAMILY PROTEIN C4A8.06C"/>
    <property type="match status" value="1"/>
</dbReference>
<dbReference type="Gene3D" id="3.40.50.1820">
    <property type="entry name" value="alpha/beta hydrolase"/>
    <property type="match status" value="1"/>
</dbReference>
<keyword evidence="2 5" id="KW-0378">Hydrolase</keyword>
<dbReference type="EMBL" id="UGXT01000002">
    <property type="protein sequence ID" value="SUH40765.1"/>
    <property type="molecule type" value="Genomic_DNA"/>
</dbReference>
<feature type="domain" description="Alpha/beta hydrolase fold-3" evidence="4">
    <location>
        <begin position="75"/>
        <end position="280"/>
    </location>
</feature>
<evidence type="ECO:0000313" key="6">
    <source>
        <dbReference type="Proteomes" id="UP000254712"/>
    </source>
</evidence>
<reference evidence="5 6" key="1">
    <citation type="submission" date="2018-06" db="EMBL/GenBank/DDBJ databases">
        <authorList>
            <consortium name="Pathogen Informatics"/>
            <person name="Doyle S."/>
        </authorList>
    </citation>
    <scope>NUCLEOTIDE SEQUENCE [LARGE SCALE GENOMIC DNA]</scope>
    <source>
        <strain evidence="5 6">NCTC8261</strain>
    </source>
</reference>
<evidence type="ECO:0000256" key="3">
    <source>
        <dbReference type="PROSITE-ProRule" id="PRU10038"/>
    </source>
</evidence>
<dbReference type="InterPro" id="IPR013094">
    <property type="entry name" value="AB_hydrolase_3"/>
</dbReference>
<proteinExistence type="inferred from homology"/>
<comment type="similarity">
    <text evidence="1">Belongs to the 'GDXG' lipolytic enzyme family.</text>
</comment>
<dbReference type="Pfam" id="PF07859">
    <property type="entry name" value="Abhydrolase_3"/>
    <property type="match status" value="1"/>
</dbReference>
<dbReference type="PANTHER" id="PTHR48081:SF8">
    <property type="entry name" value="ALPHA_BETA HYDROLASE FOLD-3 DOMAIN-CONTAINING PROTEIN-RELATED"/>
    <property type="match status" value="1"/>
</dbReference>
<feature type="active site" evidence="3">
    <location>
        <position position="153"/>
    </location>
</feature>
<dbReference type="InterPro" id="IPR033140">
    <property type="entry name" value="Lipase_GDXG_put_SER_AS"/>
</dbReference>
<dbReference type="Proteomes" id="UP000254712">
    <property type="component" value="Unassembled WGS sequence"/>
</dbReference>
<dbReference type="PROSITE" id="PS01174">
    <property type="entry name" value="LIPASE_GDXG_SER"/>
    <property type="match status" value="1"/>
</dbReference>
<evidence type="ECO:0000256" key="2">
    <source>
        <dbReference type="ARBA" id="ARBA00022801"/>
    </source>
</evidence>
<name>A0A379X328_SALET</name>
<organism evidence="5 6">
    <name type="scientific">Salmonella enterica I</name>
    <dbReference type="NCBI Taxonomy" id="59201"/>
    <lineage>
        <taxon>Bacteria</taxon>
        <taxon>Pseudomonadati</taxon>
        <taxon>Pseudomonadota</taxon>
        <taxon>Gammaproteobacteria</taxon>
        <taxon>Enterobacterales</taxon>
        <taxon>Enterobacteriaceae</taxon>
        <taxon>Salmonella</taxon>
    </lineage>
</organism>
<evidence type="ECO:0000259" key="4">
    <source>
        <dbReference type="Pfam" id="PF07859"/>
    </source>
</evidence>
<protein>
    <submittedName>
        <fullName evidence="5">Acetyl esterase</fullName>
        <ecNumber evidence="5">3.1.1.-</ecNumber>
    </submittedName>
</protein>
<dbReference type="SUPFAM" id="SSF53474">
    <property type="entry name" value="alpha/beta-Hydrolases"/>
    <property type="match status" value="1"/>
</dbReference>
<sequence length="321" mass="35384">MPLEKGIAELVAGFITAGRPSSREQNIDDRRAGYIASTTLAGEKEIRVSSEDIVLEGMTFRVVSPLNASGSLPCILYYHGGCFVSGGFPTHDPQLRQLAWKSGCKVIAIQYRLAPEHTFPAAHDDAERGANIVYQYAEQLGIDRERITLAGDSAGGHLALVSALRLKSTAHWSPAKLLLIYPMLDATASFPSYASNGQDYIITRDTLLSGFEMYLQGTDLRHPEASPIWREDFAGLPPVHILTAEFDPLRDEGEALYHRLNDQGVACTCQRYLGVIHGFFQLGRREPGGTKRHARCGLACCKSINRQNDLKFNFVFNLKTG</sequence>
<accession>A0A379X328</accession>
<dbReference type="EC" id="3.1.1.-" evidence="5"/>
<evidence type="ECO:0000256" key="1">
    <source>
        <dbReference type="ARBA" id="ARBA00010515"/>
    </source>
</evidence>
<evidence type="ECO:0000313" key="5">
    <source>
        <dbReference type="EMBL" id="SUH40765.1"/>
    </source>
</evidence>
<dbReference type="InterPro" id="IPR050300">
    <property type="entry name" value="GDXG_lipolytic_enzyme"/>
</dbReference>
<dbReference type="AlphaFoldDB" id="A0A379X328"/>
<dbReference type="GO" id="GO:0016787">
    <property type="term" value="F:hydrolase activity"/>
    <property type="evidence" value="ECO:0007669"/>
    <property type="project" value="UniProtKB-KW"/>
</dbReference>